<accession>A0A2I2FLS7</accession>
<keyword evidence="1" id="KW-1133">Transmembrane helix</keyword>
<keyword evidence="1" id="KW-0472">Membrane</keyword>
<reference evidence="2 3" key="1">
    <citation type="submission" date="2017-12" db="EMBL/GenBank/DDBJ databases">
        <authorList>
            <consortium name="DOE Joint Genome Institute"/>
            <person name="Haridas S."/>
            <person name="Kjaerbolling I."/>
            <person name="Vesth T.C."/>
            <person name="Frisvad J.C."/>
            <person name="Nybo J.L."/>
            <person name="Theobald S."/>
            <person name="Kuo A."/>
            <person name="Bowyer P."/>
            <person name="Matsuda Y."/>
            <person name="Mondo S."/>
            <person name="Lyhne E.K."/>
            <person name="Kogle M.E."/>
            <person name="Clum A."/>
            <person name="Lipzen A."/>
            <person name="Salamov A."/>
            <person name="Ngan C.Y."/>
            <person name="Daum C."/>
            <person name="Chiniquy J."/>
            <person name="Barry K."/>
            <person name="LaButti K."/>
            <person name="Simmons B.A."/>
            <person name="Magnuson J.K."/>
            <person name="Mortensen U.H."/>
            <person name="Larsen T.O."/>
            <person name="Grigoriev I.V."/>
            <person name="Baker S.E."/>
            <person name="Andersen M.R."/>
            <person name="Nordberg H.P."/>
            <person name="Cantor M.N."/>
            <person name="Hua S.X."/>
        </authorList>
    </citation>
    <scope>NUCLEOTIDE SEQUENCE [LARGE SCALE GENOMIC DNA]</scope>
    <source>
        <strain evidence="2 3">CBS 102.13</strain>
    </source>
</reference>
<proteinExistence type="predicted"/>
<keyword evidence="3" id="KW-1185">Reference proteome</keyword>
<dbReference type="RefSeq" id="XP_024675591.1">
    <property type="nucleotide sequence ID" value="XM_024815875.1"/>
</dbReference>
<evidence type="ECO:0000256" key="1">
    <source>
        <dbReference type="SAM" id="Phobius"/>
    </source>
</evidence>
<dbReference type="Proteomes" id="UP000234585">
    <property type="component" value="Unassembled WGS sequence"/>
</dbReference>
<protein>
    <submittedName>
        <fullName evidence="2">Uncharacterized protein</fullName>
    </submittedName>
</protein>
<feature type="transmembrane region" description="Helical" evidence="1">
    <location>
        <begin position="41"/>
        <end position="63"/>
    </location>
</feature>
<evidence type="ECO:0000313" key="3">
    <source>
        <dbReference type="Proteomes" id="UP000234585"/>
    </source>
</evidence>
<dbReference type="EMBL" id="KZ559120">
    <property type="protein sequence ID" value="PLB41579.1"/>
    <property type="molecule type" value="Genomic_DNA"/>
</dbReference>
<gene>
    <name evidence="2" type="ORF">BDW47DRAFT_122621</name>
</gene>
<keyword evidence="1" id="KW-0812">Transmembrane</keyword>
<feature type="transmembrane region" description="Helical" evidence="1">
    <location>
        <begin position="83"/>
        <end position="102"/>
    </location>
</feature>
<organism evidence="2 3">
    <name type="scientific">Aspergillus candidus</name>
    <dbReference type="NCBI Taxonomy" id="41067"/>
    <lineage>
        <taxon>Eukaryota</taxon>
        <taxon>Fungi</taxon>
        <taxon>Dikarya</taxon>
        <taxon>Ascomycota</taxon>
        <taxon>Pezizomycotina</taxon>
        <taxon>Eurotiomycetes</taxon>
        <taxon>Eurotiomycetidae</taxon>
        <taxon>Eurotiales</taxon>
        <taxon>Aspergillaceae</taxon>
        <taxon>Aspergillus</taxon>
        <taxon>Aspergillus subgen. Circumdati</taxon>
    </lineage>
</organism>
<dbReference type="STRING" id="41067.A0A2I2FLS7"/>
<name>A0A2I2FLS7_ASPCN</name>
<sequence length="111" mass="12423">MVARDPASACAEPPCKYTSVAKDENSQPTVTPWTPFFLRRLTLIAFLCGFLSVLAALIALYVYTEREGRSLGIVTEGDKYYYLWAYGPTAVFTILTAGWTQVEYRAVQLMP</sequence>
<evidence type="ECO:0000313" key="2">
    <source>
        <dbReference type="EMBL" id="PLB41579.1"/>
    </source>
</evidence>
<dbReference type="AlphaFoldDB" id="A0A2I2FLS7"/>
<dbReference type="GeneID" id="36523035"/>
<dbReference type="OrthoDB" id="5332281at2759"/>